<keyword evidence="3" id="KW-1185">Reference proteome</keyword>
<feature type="transmembrane region" description="Helical" evidence="1">
    <location>
        <begin position="12"/>
        <end position="34"/>
    </location>
</feature>
<proteinExistence type="predicted"/>
<evidence type="ECO:0000313" key="3">
    <source>
        <dbReference type="Proteomes" id="UP000664698"/>
    </source>
</evidence>
<protein>
    <recommendedName>
        <fullName evidence="4">ATP synthase protein I</fullName>
    </recommendedName>
</protein>
<feature type="transmembrane region" description="Helical" evidence="1">
    <location>
        <begin position="66"/>
        <end position="90"/>
    </location>
</feature>
<keyword evidence="1" id="KW-0812">Transmembrane</keyword>
<evidence type="ECO:0008006" key="4">
    <source>
        <dbReference type="Google" id="ProtNLM"/>
    </source>
</evidence>
<gene>
    <name evidence="2" type="ORF">J0A67_17765</name>
</gene>
<comment type="caution">
    <text evidence="2">The sequence shown here is derived from an EMBL/GenBank/DDBJ whole genome shotgun (WGS) entry which is preliminary data.</text>
</comment>
<evidence type="ECO:0000256" key="1">
    <source>
        <dbReference type="SAM" id="Phobius"/>
    </source>
</evidence>
<sequence>MSLPKNVHIRFLILTAALILLIFVLQFLIPVIVHPKIWEIVGFMVILSFLISLLNSFLLKSFGENFFQIMVLAMILRFIASLVFIGIQVWPGMENIILFIGNFFVVFLFYLVFDIYAFLSNLRPISK</sequence>
<keyword evidence="1" id="KW-0472">Membrane</keyword>
<keyword evidence="1" id="KW-1133">Transmembrane helix</keyword>
<accession>A0ABS3BV73</accession>
<name>A0ABS3BV73_9BACT</name>
<feature type="transmembrane region" description="Helical" evidence="1">
    <location>
        <begin position="40"/>
        <end position="59"/>
    </location>
</feature>
<feature type="transmembrane region" description="Helical" evidence="1">
    <location>
        <begin position="96"/>
        <end position="119"/>
    </location>
</feature>
<dbReference type="EMBL" id="JAFKCW010000004">
    <property type="protein sequence ID" value="MBN7802729.1"/>
    <property type="molecule type" value="Genomic_DNA"/>
</dbReference>
<organism evidence="2 3">
    <name type="scientific">Algoriphagus aestuariicola</name>
    <dbReference type="NCBI Taxonomy" id="1852016"/>
    <lineage>
        <taxon>Bacteria</taxon>
        <taxon>Pseudomonadati</taxon>
        <taxon>Bacteroidota</taxon>
        <taxon>Cytophagia</taxon>
        <taxon>Cytophagales</taxon>
        <taxon>Cyclobacteriaceae</taxon>
        <taxon>Algoriphagus</taxon>
    </lineage>
</organism>
<dbReference type="RefSeq" id="WP_206570742.1">
    <property type="nucleotide sequence ID" value="NZ_JAFKCW010000004.1"/>
</dbReference>
<reference evidence="2 3" key="1">
    <citation type="submission" date="2021-03" db="EMBL/GenBank/DDBJ databases">
        <title>novel species isolated from a fishpond in China.</title>
        <authorList>
            <person name="Lu H."/>
            <person name="Cai Z."/>
        </authorList>
    </citation>
    <scope>NUCLEOTIDE SEQUENCE [LARGE SCALE GENOMIC DNA]</scope>
    <source>
        <strain evidence="2 3">JCM 31546</strain>
    </source>
</reference>
<dbReference type="Proteomes" id="UP000664698">
    <property type="component" value="Unassembled WGS sequence"/>
</dbReference>
<evidence type="ECO:0000313" key="2">
    <source>
        <dbReference type="EMBL" id="MBN7802729.1"/>
    </source>
</evidence>